<dbReference type="WBParaSite" id="SMUV_0000035101-mRNA-1">
    <property type="protein sequence ID" value="SMUV_0000035101-mRNA-1"/>
    <property type="gene ID" value="SMUV_0000035101"/>
</dbReference>
<organism evidence="1 2">
    <name type="scientific">Syphacia muris</name>
    <dbReference type="NCBI Taxonomy" id="451379"/>
    <lineage>
        <taxon>Eukaryota</taxon>
        <taxon>Metazoa</taxon>
        <taxon>Ecdysozoa</taxon>
        <taxon>Nematoda</taxon>
        <taxon>Chromadorea</taxon>
        <taxon>Rhabditida</taxon>
        <taxon>Spirurina</taxon>
        <taxon>Oxyuridomorpha</taxon>
        <taxon>Oxyuroidea</taxon>
        <taxon>Oxyuridae</taxon>
        <taxon>Syphacia</taxon>
    </lineage>
</organism>
<evidence type="ECO:0000313" key="1">
    <source>
        <dbReference type="Proteomes" id="UP000046393"/>
    </source>
</evidence>
<dbReference type="InterPro" id="IPR033490">
    <property type="entry name" value="LRP130"/>
</dbReference>
<reference evidence="2" key="1">
    <citation type="submission" date="2017-02" db="UniProtKB">
        <authorList>
            <consortium name="WormBaseParasite"/>
        </authorList>
    </citation>
    <scope>IDENTIFICATION</scope>
</reference>
<sequence>MNFRLLSGNYCLQRQSFLVLPACCLTSSSLLSKVGICRHDRQQLNSTYSFARQDFIGVTKTGKKSSISAENIIALLMHNVSRNFRLKSQDFLDGLVVPLEAGNPSVLKLLHGSNELVPRLIGYCGRAMSDLSCKDRQSVLDRFWAALLAKDFLIDINAFNSRLSVFLENDYNFPVWETLVELKDFHLLPNATTFAALLARSSIEGDLHLIRKLALKAERFNIDLGVQTCLANIRALALTGKYDDAELCMKESLQKFDEEYQLDCTYAYALGVAANSDTKKLQKIMKATTELYSLDSDVDRNMLSFSYSQLFEILWELSKTWNNKESLDFFSEFLDYASRQTGFFKYLIREIDRHVLEHHYAAALLLVREVFRIRGFLERQNRDQYLFEIIGRFAHTMIMGKEPMEKINTVLRDLRSFIGDRIVYEHNFLYDALTCKHLNVSEKLVYFNGLIKTVDRKCTRPHLILPIIINLKSLSEKLKALEVFTSLGYKDISLLHGKTMNMLLLKPLFKEAVSSGMRGAEILDFILHTLEKCGFHRKGIWNTLLKFQRDLFHDIHSSVMDRILLPSEFAEWLKKLHNEINMENERLMSYSFIDMMNCFCSSDLSKASLMLKTSRINFTEENKSVFKAFLNNLVRKPNYIELSELFHSLSKSNELSAVVENFHLIYLLTKRVESVQKLDDLPLSYVQELSFIFPLAVSKTETMELTVEATKNFIDKCFSIEPLKENNCQCILSILKELTKTNILELTREEEITVFLLSKVMKNGVEDCIQAMLFCQAELDSINSLYPVLKDAITSRNQDTENYGIIFKMIIETEAIRLAVLCEVGMFERARAISAEIKPDDAVWSFKLLNKFLPVETETFTKLKANAELAKIFLRLANFERNKVALKKLQKEFVANYGILIVFL</sequence>
<dbReference type="GO" id="GO:0005739">
    <property type="term" value="C:mitochondrion"/>
    <property type="evidence" value="ECO:0007669"/>
    <property type="project" value="TreeGrafter"/>
</dbReference>
<dbReference type="STRING" id="451379.A0A0N5A8F2"/>
<dbReference type="PANTHER" id="PTHR46669">
    <property type="entry name" value="LEUCINE-RICH PPR MOTIF-CONTAINING PROTEIN, MITOCHONDRIAL"/>
    <property type="match status" value="1"/>
</dbReference>
<name>A0A0N5A8F2_9BILA</name>
<accession>A0A0N5A8F2</accession>
<dbReference type="GO" id="GO:0005634">
    <property type="term" value="C:nucleus"/>
    <property type="evidence" value="ECO:0007669"/>
    <property type="project" value="TreeGrafter"/>
</dbReference>
<dbReference type="GO" id="GO:0070129">
    <property type="term" value="P:regulation of mitochondrial translation"/>
    <property type="evidence" value="ECO:0007669"/>
    <property type="project" value="TreeGrafter"/>
</dbReference>
<dbReference type="PANTHER" id="PTHR46669:SF1">
    <property type="entry name" value="LEUCINE-RICH PPR MOTIF-CONTAINING PROTEIN, MITOCHONDRIAL"/>
    <property type="match status" value="1"/>
</dbReference>
<dbReference type="GO" id="GO:0003730">
    <property type="term" value="F:mRNA 3'-UTR binding"/>
    <property type="evidence" value="ECO:0007669"/>
    <property type="project" value="TreeGrafter"/>
</dbReference>
<dbReference type="Proteomes" id="UP000046393">
    <property type="component" value="Unplaced"/>
</dbReference>
<dbReference type="AlphaFoldDB" id="A0A0N5A8F2"/>
<evidence type="ECO:0000313" key="2">
    <source>
        <dbReference type="WBParaSite" id="SMUV_0000035101-mRNA-1"/>
    </source>
</evidence>
<protein>
    <submittedName>
        <fullName evidence="2">RAP domain-containing protein</fullName>
    </submittedName>
</protein>
<proteinExistence type="predicted"/>
<keyword evidence="1" id="KW-1185">Reference proteome</keyword>